<evidence type="ECO:0000313" key="3">
    <source>
        <dbReference type="Proteomes" id="UP000734271"/>
    </source>
</evidence>
<dbReference type="RefSeq" id="WP_223418978.1">
    <property type="nucleotide sequence ID" value="NZ_JAIPME010000002.1"/>
</dbReference>
<sequence>MGKIIYLISVLKTIDMLTILGFVIGVGVVFYTTYIIEDCEDYMSYSYNEERNEFYTQKYNYNIMFRKKIIVFMLICVLLQVLIPKKEEMYAIALTKNYKVEDMYKMTKGEIRDNIDYLFKKIEELKK</sequence>
<feature type="transmembrane region" description="Helical" evidence="1">
    <location>
        <begin position="16"/>
        <end position="36"/>
    </location>
</feature>
<evidence type="ECO:0000313" key="2">
    <source>
        <dbReference type="EMBL" id="MBZ2386671.1"/>
    </source>
</evidence>
<protein>
    <submittedName>
        <fullName evidence="2">Uncharacterized protein</fullName>
    </submittedName>
</protein>
<gene>
    <name evidence="2" type="ORF">K8P03_05080</name>
</gene>
<dbReference type="Proteomes" id="UP000734271">
    <property type="component" value="Unassembled WGS sequence"/>
</dbReference>
<reference evidence="2 3" key="1">
    <citation type="submission" date="2021-08" db="EMBL/GenBank/DDBJ databases">
        <title>FDA dAtabase for Regulatory Grade micrObial Sequences (FDA-ARGOS): Supporting development and validation of Infectious Disease Dx tests.</title>
        <authorList>
            <person name="Sproer C."/>
            <person name="Gronow S."/>
            <person name="Severitt S."/>
            <person name="Schroder I."/>
            <person name="Tallon L."/>
            <person name="Sadzewicz L."/>
            <person name="Zhao X."/>
            <person name="Boylan J."/>
            <person name="Ott S."/>
            <person name="Bowen H."/>
            <person name="Vavikolanu K."/>
            <person name="Hazen T."/>
            <person name="Aluvathingal J."/>
            <person name="Nadendla S."/>
            <person name="Lowell S."/>
            <person name="Myers T."/>
            <person name="Yan Y."/>
            <person name="Sichtig H."/>
        </authorList>
    </citation>
    <scope>NUCLEOTIDE SEQUENCE [LARGE SCALE GENOMIC DNA]</scope>
    <source>
        <strain evidence="2 3">FDAARGOS_1460</strain>
    </source>
</reference>
<accession>A0ABS7SYQ7</accession>
<feature type="transmembrane region" description="Helical" evidence="1">
    <location>
        <begin position="63"/>
        <end position="83"/>
    </location>
</feature>
<dbReference type="EMBL" id="JAIPME010000002">
    <property type="protein sequence ID" value="MBZ2386671.1"/>
    <property type="molecule type" value="Genomic_DNA"/>
</dbReference>
<evidence type="ECO:0000256" key="1">
    <source>
        <dbReference type="SAM" id="Phobius"/>
    </source>
</evidence>
<keyword evidence="3" id="KW-1185">Reference proteome</keyword>
<organism evidence="2 3">
    <name type="scientific">Anaerococcus murdochii</name>
    <dbReference type="NCBI Taxonomy" id="411577"/>
    <lineage>
        <taxon>Bacteria</taxon>
        <taxon>Bacillati</taxon>
        <taxon>Bacillota</taxon>
        <taxon>Tissierellia</taxon>
        <taxon>Tissierellales</taxon>
        <taxon>Peptoniphilaceae</taxon>
        <taxon>Anaerococcus</taxon>
    </lineage>
</organism>
<name>A0ABS7SYQ7_9FIRM</name>
<keyword evidence="1" id="KW-0812">Transmembrane</keyword>
<proteinExistence type="predicted"/>
<keyword evidence="1" id="KW-0472">Membrane</keyword>
<comment type="caution">
    <text evidence="2">The sequence shown here is derived from an EMBL/GenBank/DDBJ whole genome shotgun (WGS) entry which is preliminary data.</text>
</comment>
<keyword evidence="1" id="KW-1133">Transmembrane helix</keyword>